<dbReference type="EMBL" id="CAXAMM010023080">
    <property type="protein sequence ID" value="CAK9053054.1"/>
    <property type="molecule type" value="Genomic_DNA"/>
</dbReference>
<proteinExistence type="predicted"/>
<organism evidence="1 2">
    <name type="scientific">Durusdinium trenchii</name>
    <dbReference type="NCBI Taxonomy" id="1381693"/>
    <lineage>
        <taxon>Eukaryota</taxon>
        <taxon>Sar</taxon>
        <taxon>Alveolata</taxon>
        <taxon>Dinophyceae</taxon>
        <taxon>Suessiales</taxon>
        <taxon>Symbiodiniaceae</taxon>
        <taxon>Durusdinium</taxon>
    </lineage>
</organism>
<dbReference type="Proteomes" id="UP001642464">
    <property type="component" value="Unassembled WGS sequence"/>
</dbReference>
<comment type="caution">
    <text evidence="1">The sequence shown here is derived from an EMBL/GenBank/DDBJ whole genome shotgun (WGS) entry which is preliminary data.</text>
</comment>
<reference evidence="1 2" key="1">
    <citation type="submission" date="2024-02" db="EMBL/GenBank/DDBJ databases">
        <authorList>
            <person name="Chen Y."/>
            <person name="Shah S."/>
            <person name="Dougan E. K."/>
            <person name="Thang M."/>
            <person name="Chan C."/>
        </authorList>
    </citation>
    <scope>NUCLEOTIDE SEQUENCE [LARGE SCALE GENOMIC DNA]</scope>
</reference>
<evidence type="ECO:0000313" key="1">
    <source>
        <dbReference type="EMBL" id="CAK9053054.1"/>
    </source>
</evidence>
<accession>A0ABP0MNN0</accession>
<evidence type="ECO:0000313" key="2">
    <source>
        <dbReference type="Proteomes" id="UP001642464"/>
    </source>
</evidence>
<name>A0ABP0MNN0_9DINO</name>
<sequence>MTLAHVLSNCRPQTYAVRTSFALDCSNQSTNSLDPDCMRLRDLFAGKEVLGSSVTEDCGVPYETENPFKRVKRVIYVHDSQDGLWYHCCEYRPPFGYFSHRTPPPKLEAEDVSLGSMAMKFASGLFAKKKSQTEPDRLPVGQAPKEEGDFMEQPQGPLLQCNVYENLKLVQNKDIGTRESLGDMPTRCMGDEAVLLRRFTGGSKRKEPGNPLDPTEIPKDTECVDIGPKGTPTVLGKNYAVFTLEAPMPLSCLAFANTLRAKRLRMSSRPGNSEIGSFL</sequence>
<protein>
    <submittedName>
        <fullName evidence="1">SCY1-like protein 2</fullName>
    </submittedName>
</protein>
<keyword evidence="2" id="KW-1185">Reference proteome</keyword>
<gene>
    <name evidence="1" type="ORF">SCF082_LOCUS28953</name>
</gene>